<keyword evidence="3" id="KW-0285">Flavoprotein</keyword>
<dbReference type="FunFam" id="3.30.70.2740:FF:000001">
    <property type="entry name" value="D-lactate dehydrogenase mitochondrial"/>
    <property type="match status" value="1"/>
</dbReference>
<proteinExistence type="inferred from homology"/>
<evidence type="ECO:0000259" key="6">
    <source>
        <dbReference type="PROSITE" id="PS51387"/>
    </source>
</evidence>
<dbReference type="Pfam" id="PF01565">
    <property type="entry name" value="FAD_binding_4"/>
    <property type="match status" value="1"/>
</dbReference>
<reference evidence="7 8" key="1">
    <citation type="journal article" date="2005" name="PLoS Genet.">
        <title>Life in hot carbon monoxide: the complete genome sequence of Carboxydothermus hydrogenoformans Z-2901.</title>
        <authorList>
            <person name="Wu M."/>
            <person name="Ren Q."/>
            <person name="Durkin A.S."/>
            <person name="Daugherty S.C."/>
            <person name="Brinkac L.M."/>
            <person name="Dodson R.J."/>
            <person name="Madupu R."/>
            <person name="Sullivan S.A."/>
            <person name="Kolonay J.F."/>
            <person name="Haft D.H."/>
            <person name="Nelson W.C."/>
            <person name="Tallon L.J."/>
            <person name="Jones K.M."/>
            <person name="Ulrich L.E."/>
            <person name="Gonzalez J.M."/>
            <person name="Zhulin I.B."/>
            <person name="Robb F.T."/>
            <person name="Eisen J.A."/>
        </authorList>
    </citation>
    <scope>NUCLEOTIDE SEQUENCE [LARGE SCALE GENOMIC DNA]</scope>
    <source>
        <strain evidence="8">ATCC BAA-161 / DSM 6008 / Z-2901</strain>
    </source>
</reference>
<dbReference type="GO" id="GO:0071949">
    <property type="term" value="F:FAD binding"/>
    <property type="evidence" value="ECO:0007669"/>
    <property type="project" value="InterPro"/>
</dbReference>
<dbReference type="EMBL" id="CP000141">
    <property type="protein sequence ID" value="ABB13653.1"/>
    <property type="molecule type" value="Genomic_DNA"/>
</dbReference>
<dbReference type="SUPFAM" id="SSF56176">
    <property type="entry name" value="FAD-binding/transporter-associated domain-like"/>
    <property type="match status" value="1"/>
</dbReference>
<evidence type="ECO:0000256" key="3">
    <source>
        <dbReference type="ARBA" id="ARBA00022630"/>
    </source>
</evidence>
<evidence type="ECO:0000313" key="7">
    <source>
        <dbReference type="EMBL" id="ABB13653.1"/>
    </source>
</evidence>
<dbReference type="PANTHER" id="PTHR42934">
    <property type="entry name" value="GLYCOLATE OXIDASE SUBUNIT GLCD"/>
    <property type="match status" value="1"/>
</dbReference>
<evidence type="ECO:0000256" key="4">
    <source>
        <dbReference type="ARBA" id="ARBA00022827"/>
    </source>
</evidence>
<evidence type="ECO:0000313" key="8">
    <source>
        <dbReference type="Proteomes" id="UP000002706"/>
    </source>
</evidence>
<dbReference type="RefSeq" id="WP_011344207.1">
    <property type="nucleotide sequence ID" value="NC_007503.1"/>
</dbReference>
<dbReference type="PANTHER" id="PTHR42934:SF1">
    <property type="entry name" value="GLYCOLATE OXIDASE SUBUNIT GLCD"/>
    <property type="match status" value="1"/>
</dbReference>
<dbReference type="InterPro" id="IPR004113">
    <property type="entry name" value="FAD-bd_oxidored_4_C"/>
</dbReference>
<dbReference type="FunFam" id="1.10.45.10:FF:000001">
    <property type="entry name" value="D-lactate dehydrogenase mitochondrial"/>
    <property type="match status" value="1"/>
</dbReference>
<dbReference type="InterPro" id="IPR016169">
    <property type="entry name" value="FAD-bd_PCMH_sub2"/>
</dbReference>
<evidence type="ECO:0000256" key="2">
    <source>
        <dbReference type="ARBA" id="ARBA00008000"/>
    </source>
</evidence>
<dbReference type="InParanoid" id="Q3ACK3"/>
<dbReference type="AlphaFoldDB" id="Q3ACK3"/>
<accession>Q3ACK3</accession>
<dbReference type="InterPro" id="IPR016171">
    <property type="entry name" value="Vanillyl_alc_oxidase_C-sub2"/>
</dbReference>
<dbReference type="HOGENOM" id="CLU_017779_9_2_9"/>
<dbReference type="InterPro" id="IPR016164">
    <property type="entry name" value="FAD-linked_Oxase-like_C"/>
</dbReference>
<sequence>MLSKKIVEELWEIVGKENVITDPIVLEVYGIDASPYSSIPKAVIFPENTEQIIKLVKLASREDLPIIPRGAGTSLCGGVVPVKSDIILVLTKMKEVIEINKKDGYAVVEPGLTNGELQEILKPYGFMFAPDPSSFSVSTIGGNVGANAGGIKGVKYGVTSNHLLGLEVVMPDGELIKTGILSPNYGVEHDITGLFCGSEGTFGIITKIAVKLTPLPQSIGTLLTFFTSLHDAGQAVSDIIAEGIIPTTLEIMDKITAKAVNEYINLGLRPETEALLLIEVDGLEAEIPGTLARIERILHKNNCISVSKAQTPEERELLWRARRSNAGAMGRIRPLNITQDIVVPRDKLPEMISTTQEIAKKFNVLIGQVAHAGDGNVHPIFLYYPWDHDELERVEKACDEVIKLAIDLGGTISGEHGIGIEKLKYMSWEFSPEDLNFMKQIKECLDPKGILNAGKVIP</sequence>
<dbReference type="STRING" id="246194.CHY_1297"/>
<dbReference type="InterPro" id="IPR036318">
    <property type="entry name" value="FAD-bd_PCMH-like_sf"/>
</dbReference>
<dbReference type="Proteomes" id="UP000002706">
    <property type="component" value="Chromosome"/>
</dbReference>
<comment type="similarity">
    <text evidence="2">Belongs to the FAD-binding oxidoreductase/transferase type 4 family.</text>
</comment>
<dbReference type="InterPro" id="IPR051914">
    <property type="entry name" value="FAD-linked_OxidoTrans_Type4"/>
</dbReference>
<dbReference type="SUPFAM" id="SSF55103">
    <property type="entry name" value="FAD-linked oxidases, C-terminal domain"/>
    <property type="match status" value="1"/>
</dbReference>
<dbReference type="PROSITE" id="PS51387">
    <property type="entry name" value="FAD_PCMH"/>
    <property type="match status" value="1"/>
</dbReference>
<dbReference type="eggNOG" id="COG0277">
    <property type="taxonomic scope" value="Bacteria"/>
</dbReference>
<evidence type="ECO:0000256" key="1">
    <source>
        <dbReference type="ARBA" id="ARBA00001974"/>
    </source>
</evidence>
<dbReference type="Gene3D" id="3.30.70.2740">
    <property type="match status" value="1"/>
</dbReference>
<dbReference type="InterPro" id="IPR016166">
    <property type="entry name" value="FAD-bd_PCMH"/>
</dbReference>
<comment type="cofactor">
    <cofactor evidence="1">
        <name>FAD</name>
        <dbReference type="ChEBI" id="CHEBI:57692"/>
    </cofactor>
</comment>
<evidence type="ECO:0000256" key="5">
    <source>
        <dbReference type="ARBA" id="ARBA00023002"/>
    </source>
</evidence>
<organism evidence="7 8">
    <name type="scientific">Carboxydothermus hydrogenoformans (strain ATCC BAA-161 / DSM 6008 / Z-2901)</name>
    <dbReference type="NCBI Taxonomy" id="246194"/>
    <lineage>
        <taxon>Bacteria</taxon>
        <taxon>Bacillati</taxon>
        <taxon>Bacillota</taxon>
        <taxon>Clostridia</taxon>
        <taxon>Thermoanaerobacterales</taxon>
        <taxon>Thermoanaerobacteraceae</taxon>
        <taxon>Carboxydothermus</taxon>
    </lineage>
</organism>
<keyword evidence="8" id="KW-1185">Reference proteome</keyword>
<dbReference type="Gene3D" id="3.30.465.10">
    <property type="match status" value="1"/>
</dbReference>
<gene>
    <name evidence="7" type="primary">glcD</name>
    <name evidence="7" type="ordered locus">CHY_1297</name>
</gene>
<dbReference type="GO" id="GO:0016491">
    <property type="term" value="F:oxidoreductase activity"/>
    <property type="evidence" value="ECO:0007669"/>
    <property type="project" value="UniProtKB-KW"/>
</dbReference>
<protein>
    <submittedName>
        <fullName evidence="7">Glycolate oxidase, GlcD subunit</fullName>
    </submittedName>
</protein>
<dbReference type="InterPro" id="IPR006094">
    <property type="entry name" value="Oxid_FAD_bind_N"/>
</dbReference>
<keyword evidence="4" id="KW-0274">FAD</keyword>
<feature type="domain" description="FAD-binding PCMH-type" evidence="6">
    <location>
        <begin position="36"/>
        <end position="215"/>
    </location>
</feature>
<dbReference type="Gene3D" id="1.10.45.10">
    <property type="entry name" value="Vanillyl-alcohol Oxidase, Chain A, domain 4"/>
    <property type="match status" value="1"/>
</dbReference>
<dbReference type="KEGG" id="chy:CHY_1297"/>
<name>Q3ACK3_CARHZ</name>
<dbReference type="Pfam" id="PF02913">
    <property type="entry name" value="FAD-oxidase_C"/>
    <property type="match status" value="1"/>
</dbReference>
<keyword evidence="5" id="KW-0560">Oxidoreductase</keyword>